<comment type="caution">
    <text evidence="2">The sequence shown here is derived from an EMBL/GenBank/DDBJ whole genome shotgun (WGS) entry which is preliminary data.</text>
</comment>
<feature type="non-terminal residue" evidence="2">
    <location>
        <position position="1"/>
    </location>
</feature>
<gene>
    <name evidence="2" type="ORF">M9458_027909</name>
</gene>
<keyword evidence="3" id="KW-1185">Reference proteome</keyword>
<dbReference type="Proteomes" id="UP001529510">
    <property type="component" value="Unassembled WGS sequence"/>
</dbReference>
<feature type="region of interest" description="Disordered" evidence="1">
    <location>
        <begin position="114"/>
        <end position="134"/>
    </location>
</feature>
<feature type="non-terminal residue" evidence="2">
    <location>
        <position position="134"/>
    </location>
</feature>
<sequence>PTFIHLPGDTRCSVSVVTSEKQWWCFHLMRRGGDVSYCAKSRRALRFRKRLFSKPKTHYSRTLVKQMFSSLFLFPVSFTLPEQGEHLDEVMFVELSSDEALKLLTHYKEEARRLLPTPPKRKKHRQGSQNRPIH</sequence>
<accession>A0ABD0PNF1</accession>
<proteinExistence type="predicted"/>
<evidence type="ECO:0000313" key="3">
    <source>
        <dbReference type="Proteomes" id="UP001529510"/>
    </source>
</evidence>
<protein>
    <submittedName>
        <fullName evidence="2">Uncharacterized protein</fullName>
    </submittedName>
</protein>
<dbReference type="AlphaFoldDB" id="A0ABD0PNF1"/>
<evidence type="ECO:0000256" key="1">
    <source>
        <dbReference type="SAM" id="MobiDB-lite"/>
    </source>
</evidence>
<reference evidence="2 3" key="1">
    <citation type="submission" date="2024-05" db="EMBL/GenBank/DDBJ databases">
        <title>Genome sequencing and assembly of Indian major carp, Cirrhinus mrigala (Hamilton, 1822).</title>
        <authorList>
            <person name="Mohindra V."/>
            <person name="Chowdhury L.M."/>
            <person name="Lal K."/>
            <person name="Jena J.K."/>
        </authorList>
    </citation>
    <scope>NUCLEOTIDE SEQUENCE [LARGE SCALE GENOMIC DNA]</scope>
    <source>
        <strain evidence="2">CM1030</strain>
        <tissue evidence="2">Blood</tissue>
    </source>
</reference>
<name>A0ABD0PNF1_CIRMR</name>
<organism evidence="2 3">
    <name type="scientific">Cirrhinus mrigala</name>
    <name type="common">Mrigala</name>
    <dbReference type="NCBI Taxonomy" id="683832"/>
    <lineage>
        <taxon>Eukaryota</taxon>
        <taxon>Metazoa</taxon>
        <taxon>Chordata</taxon>
        <taxon>Craniata</taxon>
        <taxon>Vertebrata</taxon>
        <taxon>Euteleostomi</taxon>
        <taxon>Actinopterygii</taxon>
        <taxon>Neopterygii</taxon>
        <taxon>Teleostei</taxon>
        <taxon>Ostariophysi</taxon>
        <taxon>Cypriniformes</taxon>
        <taxon>Cyprinidae</taxon>
        <taxon>Labeoninae</taxon>
        <taxon>Labeonini</taxon>
        <taxon>Cirrhinus</taxon>
    </lineage>
</organism>
<dbReference type="EMBL" id="JAMKFB020000014">
    <property type="protein sequence ID" value="KAL0175579.1"/>
    <property type="molecule type" value="Genomic_DNA"/>
</dbReference>
<evidence type="ECO:0000313" key="2">
    <source>
        <dbReference type="EMBL" id="KAL0175579.1"/>
    </source>
</evidence>